<keyword evidence="5" id="KW-0732">Signal</keyword>
<evidence type="ECO:0000256" key="6">
    <source>
        <dbReference type="ARBA" id="ARBA00022801"/>
    </source>
</evidence>
<keyword evidence="9" id="KW-0961">Cell wall biogenesis/degradation</keyword>
<dbReference type="PANTHER" id="PTHR37425:SF1">
    <property type="entry name" value="OUTER MEMBRANE PROTEIN"/>
    <property type="match status" value="1"/>
</dbReference>
<evidence type="ECO:0000256" key="10">
    <source>
        <dbReference type="ARBA" id="ARBA00093448"/>
    </source>
</evidence>
<dbReference type="GO" id="GO:0046872">
    <property type="term" value="F:metal ion binding"/>
    <property type="evidence" value="ECO:0007669"/>
    <property type="project" value="UniProtKB-KW"/>
</dbReference>
<evidence type="ECO:0000256" key="2">
    <source>
        <dbReference type="ARBA" id="ARBA00004776"/>
    </source>
</evidence>
<evidence type="ECO:0000256" key="1">
    <source>
        <dbReference type="ARBA" id="ARBA00001947"/>
    </source>
</evidence>
<dbReference type="SUPFAM" id="SSF55166">
    <property type="entry name" value="Hedgehog/DD-peptidase"/>
    <property type="match status" value="1"/>
</dbReference>
<keyword evidence="3" id="KW-0645">Protease</keyword>
<evidence type="ECO:0000256" key="11">
    <source>
        <dbReference type="ARBA" id="ARBA00093666"/>
    </source>
</evidence>
<comment type="pathway">
    <text evidence="2">Cell wall biogenesis; cell wall polysaccharide biosynthesis.</text>
</comment>
<dbReference type="AlphaFoldDB" id="A0A653A056"/>
<evidence type="ECO:0000256" key="8">
    <source>
        <dbReference type="ARBA" id="ARBA00023049"/>
    </source>
</evidence>
<comment type="similarity">
    <text evidence="10">Belongs to the peptidase M15 family.</text>
</comment>
<name>A0A653A056_UNCDX</name>
<organism evidence="12">
    <name type="scientific">Uncultured Desulfatiglans sp</name>
    <dbReference type="NCBI Taxonomy" id="1748965"/>
    <lineage>
        <taxon>Bacteria</taxon>
        <taxon>Pseudomonadati</taxon>
        <taxon>Thermodesulfobacteriota</taxon>
        <taxon>Desulfobacteria</taxon>
        <taxon>Desulfatiglandales</taxon>
        <taxon>Desulfatiglandaceae</taxon>
        <taxon>Desulfatiglans</taxon>
        <taxon>environmental samples</taxon>
    </lineage>
</organism>
<keyword evidence="6" id="KW-0378">Hydrolase</keyword>
<evidence type="ECO:0000256" key="9">
    <source>
        <dbReference type="ARBA" id="ARBA00023316"/>
    </source>
</evidence>
<dbReference type="GO" id="GO:0006508">
    <property type="term" value="P:proteolysis"/>
    <property type="evidence" value="ECO:0007669"/>
    <property type="project" value="UniProtKB-KW"/>
</dbReference>
<dbReference type="PANTHER" id="PTHR37425">
    <property type="match status" value="1"/>
</dbReference>
<accession>A0A653A056</accession>
<proteinExistence type="inferred from homology"/>
<evidence type="ECO:0000256" key="5">
    <source>
        <dbReference type="ARBA" id="ARBA00022729"/>
    </source>
</evidence>
<gene>
    <name evidence="12" type="ORF">TRIP_B10129</name>
</gene>
<reference evidence="12" key="1">
    <citation type="submission" date="2018-07" db="EMBL/GenBank/DDBJ databases">
        <authorList>
            <consortium name="Genoscope - CEA"/>
            <person name="William W."/>
        </authorList>
    </citation>
    <scope>NUCLEOTIDE SEQUENCE</scope>
    <source>
        <strain evidence="12">IK1</strain>
    </source>
</reference>
<dbReference type="CDD" id="cd14844">
    <property type="entry name" value="Zn-DD-carboxypeptidase_like"/>
    <property type="match status" value="1"/>
</dbReference>
<dbReference type="Gene3D" id="3.30.1380.10">
    <property type="match status" value="1"/>
</dbReference>
<keyword evidence="8" id="KW-0482">Metalloprotease</keyword>
<evidence type="ECO:0000313" key="12">
    <source>
        <dbReference type="EMBL" id="VBB41400.1"/>
    </source>
</evidence>
<keyword evidence="7" id="KW-0862">Zinc</keyword>
<evidence type="ECO:0000256" key="7">
    <source>
        <dbReference type="ARBA" id="ARBA00022833"/>
    </source>
</evidence>
<evidence type="ECO:0000256" key="3">
    <source>
        <dbReference type="ARBA" id="ARBA00022670"/>
    </source>
</evidence>
<comment type="cofactor">
    <cofactor evidence="1">
        <name>Zn(2+)</name>
        <dbReference type="ChEBI" id="CHEBI:29105"/>
    </cofactor>
</comment>
<protein>
    <recommendedName>
        <fullName evidence="11">Murein endopeptidase K</fullName>
    </recommendedName>
</protein>
<dbReference type="InterPro" id="IPR009045">
    <property type="entry name" value="Zn_M74/Hedgehog-like"/>
</dbReference>
<dbReference type="InterPro" id="IPR010275">
    <property type="entry name" value="MepK"/>
</dbReference>
<dbReference type="GO" id="GO:0008237">
    <property type="term" value="F:metallopeptidase activity"/>
    <property type="evidence" value="ECO:0007669"/>
    <property type="project" value="UniProtKB-KW"/>
</dbReference>
<keyword evidence="4" id="KW-0479">Metal-binding</keyword>
<dbReference type="GO" id="GO:0071555">
    <property type="term" value="P:cell wall organization"/>
    <property type="evidence" value="ECO:0007669"/>
    <property type="project" value="UniProtKB-KW"/>
</dbReference>
<dbReference type="Pfam" id="PF05951">
    <property type="entry name" value="Peptidase_M15_2"/>
    <property type="match status" value="1"/>
</dbReference>
<dbReference type="EMBL" id="UPXX01000001">
    <property type="protein sequence ID" value="VBB41400.1"/>
    <property type="molecule type" value="Genomic_DNA"/>
</dbReference>
<sequence>MDRRFFLKSAGLAAALILCREESAWSAYSRKTTSKELSLYNAHTGEDLDVCYFSKGQYRTSALRHINYILRDHRTDEIKSIDRNLLDILSTIRKKLHLKEPFHVISGYRSPSTNAMLRRKSSRVAKNSLHCEAKAVDITIPGVPLRTLRQIAISLQRGGVGYYPRSNFIHVDTGPVRTW</sequence>
<evidence type="ECO:0000256" key="4">
    <source>
        <dbReference type="ARBA" id="ARBA00022723"/>
    </source>
</evidence>